<evidence type="ECO:0000313" key="8">
    <source>
        <dbReference type="Proteomes" id="UP000002026"/>
    </source>
</evidence>
<dbReference type="STRING" id="471855.Shel_05100"/>
<evidence type="ECO:0000256" key="3">
    <source>
        <dbReference type="ARBA" id="ARBA00022801"/>
    </source>
</evidence>
<evidence type="ECO:0000256" key="1">
    <source>
        <dbReference type="ARBA" id="ARBA00011063"/>
    </source>
</evidence>
<dbReference type="GO" id="GO:0004725">
    <property type="term" value="F:protein tyrosine phosphatase activity"/>
    <property type="evidence" value="ECO:0007669"/>
    <property type="project" value="UniProtKB-EC"/>
</dbReference>
<sequence>MIRILFVCHGNICRSTMAQYVLQDMVDKRGLTSQFAIDSAACRNDEIGSPVDPRTRRMLESQGVPCGNHIARRLRRDEAADWDMVVGMDGENMRDLKRQLPSDAQAKCFKLMEFAGQSRDVADPWYTLNFDETYDDVVAGCQGLLSYLGIK</sequence>
<dbReference type="PANTHER" id="PTHR11717">
    <property type="entry name" value="LOW MOLECULAR WEIGHT PROTEIN TYROSINE PHOSPHATASE"/>
    <property type="match status" value="1"/>
</dbReference>
<keyword evidence="3" id="KW-0378">Hydrolase</keyword>
<evidence type="ECO:0000259" key="6">
    <source>
        <dbReference type="SMART" id="SM00226"/>
    </source>
</evidence>
<dbReference type="eggNOG" id="COG0394">
    <property type="taxonomic scope" value="Bacteria"/>
</dbReference>
<dbReference type="RefSeq" id="WP_012797675.1">
    <property type="nucleotide sequence ID" value="NC_013165.1"/>
</dbReference>
<dbReference type="InterPro" id="IPR036196">
    <property type="entry name" value="Ptyr_pPase_sf"/>
</dbReference>
<dbReference type="Pfam" id="PF01451">
    <property type="entry name" value="LMWPc"/>
    <property type="match status" value="1"/>
</dbReference>
<dbReference type="CDD" id="cd16343">
    <property type="entry name" value="LMWPTP"/>
    <property type="match status" value="1"/>
</dbReference>
<feature type="domain" description="Phosphotyrosine protein phosphatase I" evidence="6">
    <location>
        <begin position="2"/>
        <end position="147"/>
    </location>
</feature>
<evidence type="ECO:0000256" key="4">
    <source>
        <dbReference type="ARBA" id="ARBA00022912"/>
    </source>
</evidence>
<comment type="similarity">
    <text evidence="1">Belongs to the low molecular weight phosphotyrosine protein phosphatase family.</text>
</comment>
<dbReference type="EMBL" id="CP001684">
    <property type="protein sequence ID" value="ACV21570.1"/>
    <property type="molecule type" value="Genomic_DNA"/>
</dbReference>
<dbReference type="InterPro" id="IPR050438">
    <property type="entry name" value="LMW_PTPase"/>
</dbReference>
<organism evidence="7 8">
    <name type="scientific">Slackia heliotrinireducens (strain ATCC 29202 / DSM 20476 / NCTC 11029 / RHS 1)</name>
    <name type="common">Peptococcus heliotrinreducens</name>
    <dbReference type="NCBI Taxonomy" id="471855"/>
    <lineage>
        <taxon>Bacteria</taxon>
        <taxon>Bacillati</taxon>
        <taxon>Actinomycetota</taxon>
        <taxon>Coriobacteriia</taxon>
        <taxon>Eggerthellales</taxon>
        <taxon>Eggerthellaceae</taxon>
        <taxon>Slackia</taxon>
    </lineage>
</organism>
<feature type="active site" description="Nucleophile" evidence="5">
    <location>
        <position position="8"/>
    </location>
</feature>
<proteinExistence type="inferred from homology"/>
<evidence type="ECO:0000256" key="5">
    <source>
        <dbReference type="PIRSR" id="PIRSR617867-1"/>
    </source>
</evidence>
<dbReference type="AlphaFoldDB" id="C7N349"/>
<protein>
    <recommendedName>
        <fullName evidence="2">protein-tyrosine-phosphatase</fullName>
        <ecNumber evidence="2">3.1.3.48</ecNumber>
    </recommendedName>
</protein>
<dbReference type="Proteomes" id="UP000002026">
    <property type="component" value="Chromosome"/>
</dbReference>
<feature type="active site" description="Proton donor" evidence="5">
    <location>
        <position position="123"/>
    </location>
</feature>
<dbReference type="InterPro" id="IPR023485">
    <property type="entry name" value="Ptyr_pPase"/>
</dbReference>
<dbReference type="PRINTS" id="PR00719">
    <property type="entry name" value="LMWPTPASE"/>
</dbReference>
<accession>C7N349</accession>
<name>C7N349_SLAHD</name>
<reference evidence="7 8" key="1">
    <citation type="journal article" date="2009" name="Stand. Genomic Sci.">
        <title>Complete genome sequence of Slackia heliotrinireducens type strain (RHS 1).</title>
        <authorList>
            <person name="Pukall R."/>
            <person name="Lapidus A."/>
            <person name="Nolan M."/>
            <person name="Copeland A."/>
            <person name="Glavina Del Rio T."/>
            <person name="Lucas S."/>
            <person name="Chen F."/>
            <person name="Tice H."/>
            <person name="Cheng J.F."/>
            <person name="Chertkov O."/>
            <person name="Bruce D."/>
            <person name="Goodwin L."/>
            <person name="Kuske C."/>
            <person name="Brettin T."/>
            <person name="Detter J.C."/>
            <person name="Han C."/>
            <person name="Pitluck S."/>
            <person name="Pati A."/>
            <person name="Mavrommatis K."/>
            <person name="Ivanova N."/>
            <person name="Ovchinnikova G."/>
            <person name="Chen A."/>
            <person name="Palaniappan K."/>
            <person name="Schneider S."/>
            <person name="Rohde M."/>
            <person name="Chain P."/>
            <person name="D'haeseleer P."/>
            <person name="Goker M."/>
            <person name="Bristow J."/>
            <person name="Eisen J.A."/>
            <person name="Markowitz V."/>
            <person name="Kyrpides N.C."/>
            <person name="Klenk H.P."/>
            <person name="Hugenholtz P."/>
        </authorList>
    </citation>
    <scope>NUCLEOTIDE SEQUENCE [LARGE SCALE GENOMIC DNA]</scope>
    <source>
        <strain evidence="8">ATCC 29202 / DSM 20476 / NCTC 11029 / RHS 1</strain>
    </source>
</reference>
<dbReference type="KEGG" id="shi:Shel_05100"/>
<evidence type="ECO:0000313" key="7">
    <source>
        <dbReference type="EMBL" id="ACV21570.1"/>
    </source>
</evidence>
<feature type="active site" evidence="5">
    <location>
        <position position="14"/>
    </location>
</feature>
<dbReference type="EC" id="3.1.3.48" evidence="2"/>
<dbReference type="SMART" id="SM00226">
    <property type="entry name" value="LMWPc"/>
    <property type="match status" value="1"/>
</dbReference>
<gene>
    <name evidence="7" type="ordered locus">Shel_05100</name>
</gene>
<dbReference type="HOGENOM" id="CLU_071415_2_3_11"/>
<keyword evidence="4" id="KW-0904">Protein phosphatase</keyword>
<keyword evidence="8" id="KW-1185">Reference proteome</keyword>
<dbReference type="InterPro" id="IPR017867">
    <property type="entry name" value="Tyr_phospatase_low_mol_wt"/>
</dbReference>
<dbReference type="Gene3D" id="3.40.50.2300">
    <property type="match status" value="1"/>
</dbReference>
<dbReference type="SUPFAM" id="SSF52788">
    <property type="entry name" value="Phosphotyrosine protein phosphatases I"/>
    <property type="match status" value="1"/>
</dbReference>
<dbReference type="PANTHER" id="PTHR11717:SF7">
    <property type="entry name" value="LOW MOLECULAR WEIGHT PHOSPHOTYROSINE PROTEIN PHOSPHATASE"/>
    <property type="match status" value="1"/>
</dbReference>
<evidence type="ECO:0000256" key="2">
    <source>
        <dbReference type="ARBA" id="ARBA00013064"/>
    </source>
</evidence>